<proteinExistence type="predicted"/>
<keyword evidence="3" id="KW-1185">Reference proteome</keyword>
<dbReference type="PANTHER" id="PTHR33232">
    <property type="entry name" value="PROTEIN SIEVE ELEMENT OCCLUSION B-LIKE"/>
    <property type="match status" value="1"/>
</dbReference>
<dbReference type="Pfam" id="PF14576">
    <property type="entry name" value="SEO_N"/>
    <property type="match status" value="1"/>
</dbReference>
<protein>
    <recommendedName>
        <fullName evidence="1">Sieve element occlusion N-terminal domain-containing protein</fullName>
    </recommendedName>
</protein>
<dbReference type="InterPro" id="IPR039299">
    <property type="entry name" value="SEOA"/>
</dbReference>
<dbReference type="AlphaFoldDB" id="A0AAV7EDJ5"/>
<evidence type="ECO:0000259" key="1">
    <source>
        <dbReference type="Pfam" id="PF14576"/>
    </source>
</evidence>
<accession>A0AAV7EDJ5</accession>
<dbReference type="PANTHER" id="PTHR33232:SF11">
    <property type="entry name" value="PROTEIN SIEVE ELEMENT OCCLUSION C"/>
    <property type="match status" value="1"/>
</dbReference>
<gene>
    <name evidence="2" type="ORF">H6P81_012594</name>
</gene>
<dbReference type="InterPro" id="IPR027942">
    <property type="entry name" value="SEO_N"/>
</dbReference>
<reference evidence="2 3" key="1">
    <citation type="submission" date="2021-07" db="EMBL/GenBank/DDBJ databases">
        <title>The Aristolochia fimbriata genome: insights into angiosperm evolution, floral development and chemical biosynthesis.</title>
        <authorList>
            <person name="Jiao Y."/>
        </authorList>
    </citation>
    <scope>NUCLEOTIDE SEQUENCE [LARGE SCALE GENOMIC DNA]</scope>
    <source>
        <strain evidence="2">IBCAS-2021</strain>
        <tissue evidence="2">Leaf</tissue>
    </source>
</reference>
<evidence type="ECO:0000313" key="2">
    <source>
        <dbReference type="EMBL" id="KAG9446466.1"/>
    </source>
</evidence>
<dbReference type="Proteomes" id="UP000825729">
    <property type="component" value="Unassembled WGS sequence"/>
</dbReference>
<feature type="domain" description="Sieve element occlusion N-terminal" evidence="1">
    <location>
        <begin position="22"/>
        <end position="250"/>
    </location>
</feature>
<name>A0AAV7EDJ5_ARIFI</name>
<dbReference type="EMBL" id="JAINDJ010000005">
    <property type="protein sequence ID" value="KAG9446466.1"/>
    <property type="molecule type" value="Genomic_DNA"/>
</dbReference>
<comment type="caution">
    <text evidence="2">The sequence shown here is derived from an EMBL/GenBank/DDBJ whole genome shotgun (WGS) entry which is preliminary data.</text>
</comment>
<sequence length="254" mass="28347">METRFTPEHRMVRTSSHYISSSNEDVMVKRIMQTHFPDGSSVDSESLMFMVEDILRQSCDPNLLVSEATRIANGGDGTQSVCVHASEVKTIYRLSYEVMSRCFGEGNQHAATMALLDSLGNNPWDEKVALVLAAFAITYGEFLLVKQLCPSNPLATSIATFMQVFHYLQQDKETLQPCFKVLNCLAKTLINAARSIIEFESLPMEYITLNIEAFAATKTCLHLAAYWVIRSAVACSSLITDLITRSHDHVHVLS</sequence>
<dbReference type="GO" id="GO:0010088">
    <property type="term" value="P:phloem development"/>
    <property type="evidence" value="ECO:0007669"/>
    <property type="project" value="InterPro"/>
</dbReference>
<evidence type="ECO:0000313" key="3">
    <source>
        <dbReference type="Proteomes" id="UP000825729"/>
    </source>
</evidence>
<organism evidence="2 3">
    <name type="scientific">Aristolochia fimbriata</name>
    <name type="common">White veined hardy Dutchman's pipe vine</name>
    <dbReference type="NCBI Taxonomy" id="158543"/>
    <lineage>
        <taxon>Eukaryota</taxon>
        <taxon>Viridiplantae</taxon>
        <taxon>Streptophyta</taxon>
        <taxon>Embryophyta</taxon>
        <taxon>Tracheophyta</taxon>
        <taxon>Spermatophyta</taxon>
        <taxon>Magnoliopsida</taxon>
        <taxon>Magnoliidae</taxon>
        <taxon>Piperales</taxon>
        <taxon>Aristolochiaceae</taxon>
        <taxon>Aristolochia</taxon>
    </lineage>
</organism>